<dbReference type="RefSeq" id="WP_212668439.1">
    <property type="nucleotide sequence ID" value="NZ_FZOK01000004.1"/>
</dbReference>
<name>A0A239BZ65_9BACT</name>
<evidence type="ECO:0008006" key="3">
    <source>
        <dbReference type="Google" id="ProtNLM"/>
    </source>
</evidence>
<dbReference type="Proteomes" id="UP000198480">
    <property type="component" value="Unassembled WGS sequence"/>
</dbReference>
<evidence type="ECO:0000313" key="1">
    <source>
        <dbReference type="EMBL" id="SNS13355.1"/>
    </source>
</evidence>
<keyword evidence="2" id="KW-1185">Reference proteome</keyword>
<dbReference type="InterPro" id="IPR023393">
    <property type="entry name" value="START-like_dom_sf"/>
</dbReference>
<protein>
    <recommendedName>
        <fullName evidence="3">Activator of Hsp90 ATPase homolog 1-like protein</fullName>
    </recommendedName>
</protein>
<dbReference type="AlphaFoldDB" id="A0A239BZ65"/>
<dbReference type="EMBL" id="FZOK01000004">
    <property type="protein sequence ID" value="SNS13355.1"/>
    <property type="molecule type" value="Genomic_DNA"/>
</dbReference>
<reference evidence="2" key="1">
    <citation type="submission" date="2017-06" db="EMBL/GenBank/DDBJ databases">
        <authorList>
            <person name="Varghese N."/>
            <person name="Submissions S."/>
        </authorList>
    </citation>
    <scope>NUCLEOTIDE SEQUENCE [LARGE SCALE GENOMIC DNA]</scope>
    <source>
        <strain evidence="2">5C</strain>
    </source>
</reference>
<evidence type="ECO:0000313" key="2">
    <source>
        <dbReference type="Proteomes" id="UP000198480"/>
    </source>
</evidence>
<organism evidence="1 2">
    <name type="scientific">Belliella buryatensis</name>
    <dbReference type="NCBI Taxonomy" id="1500549"/>
    <lineage>
        <taxon>Bacteria</taxon>
        <taxon>Pseudomonadati</taxon>
        <taxon>Bacteroidota</taxon>
        <taxon>Cytophagia</taxon>
        <taxon>Cytophagales</taxon>
        <taxon>Cyclobacteriaceae</taxon>
        <taxon>Belliella</taxon>
    </lineage>
</organism>
<gene>
    <name evidence="1" type="ORF">SAMN06295967_1044</name>
</gene>
<proteinExistence type="predicted"/>
<dbReference type="Gene3D" id="3.30.530.20">
    <property type="match status" value="1"/>
</dbReference>
<sequence>MESIEQINYLKVPVESVYKTLTSEEGYGQVWTKKLKVKPEVGFINEFDFDEEYITKYVYPLSHQ</sequence>
<accession>A0A239BZ65</accession>